<dbReference type="Pfam" id="PF17766">
    <property type="entry name" value="fn3_6"/>
    <property type="match status" value="2"/>
</dbReference>
<keyword evidence="2" id="KW-0732">Signal</keyword>
<accession>D7LT15</accession>
<dbReference type="Gene3D" id="2.60.40.2310">
    <property type="match status" value="2"/>
</dbReference>
<name>D7LT15_ARALL</name>
<dbReference type="PANTHER" id="PTHR10795">
    <property type="entry name" value="PROPROTEIN CONVERTASE SUBTILISIN/KEXIN"/>
    <property type="match status" value="1"/>
</dbReference>
<dbReference type="Gramene" id="Al_scaffold_0005_1854">
    <property type="protein sequence ID" value="Al_scaffold_0005_1854"/>
    <property type="gene ID" value="Al_scaffold_0005_1854"/>
</dbReference>
<reference evidence="5" key="1">
    <citation type="journal article" date="2011" name="Nat. Genet.">
        <title>The Arabidopsis lyrata genome sequence and the basis of rapid genome size change.</title>
        <authorList>
            <person name="Hu T.T."/>
            <person name="Pattyn P."/>
            <person name="Bakker E.G."/>
            <person name="Cao J."/>
            <person name="Cheng J.-F."/>
            <person name="Clark R.M."/>
            <person name="Fahlgren N."/>
            <person name="Fawcett J.A."/>
            <person name="Grimwood J."/>
            <person name="Gundlach H."/>
            <person name="Haberer G."/>
            <person name="Hollister J.D."/>
            <person name="Ossowski S."/>
            <person name="Ottilar R.P."/>
            <person name="Salamov A.A."/>
            <person name="Schneeberger K."/>
            <person name="Spannagl M."/>
            <person name="Wang X."/>
            <person name="Yang L."/>
            <person name="Nasrallah M.E."/>
            <person name="Bergelson J."/>
            <person name="Carrington J.C."/>
            <person name="Gaut B.S."/>
            <person name="Schmutz J."/>
            <person name="Mayer K.F.X."/>
            <person name="Van de Peer Y."/>
            <person name="Grigoriev I.V."/>
            <person name="Nordborg M."/>
            <person name="Weigel D."/>
            <person name="Guo Y.-L."/>
        </authorList>
    </citation>
    <scope>NUCLEOTIDE SEQUENCE [LARGE SCALE GENOMIC DNA]</scope>
    <source>
        <strain evidence="5">cv. MN47</strain>
    </source>
</reference>
<organism evidence="5">
    <name type="scientific">Arabidopsis lyrata subsp. lyrata</name>
    <name type="common">Lyre-leaved rock-cress</name>
    <dbReference type="NCBI Taxonomy" id="81972"/>
    <lineage>
        <taxon>Eukaryota</taxon>
        <taxon>Viridiplantae</taxon>
        <taxon>Streptophyta</taxon>
        <taxon>Embryophyta</taxon>
        <taxon>Tracheophyta</taxon>
        <taxon>Spermatophyta</taxon>
        <taxon>Magnoliopsida</taxon>
        <taxon>eudicotyledons</taxon>
        <taxon>Gunneridae</taxon>
        <taxon>Pentapetalae</taxon>
        <taxon>rosids</taxon>
        <taxon>malvids</taxon>
        <taxon>Brassicales</taxon>
        <taxon>Brassicaceae</taxon>
        <taxon>Camelineae</taxon>
        <taxon>Arabidopsis</taxon>
    </lineage>
</organism>
<dbReference type="HOGENOM" id="CLU_1039548_0_0_1"/>
<feature type="domain" description="Subtilisin-like protease fibronectin type-III" evidence="3">
    <location>
        <begin position="166"/>
        <end position="264"/>
    </location>
</feature>
<evidence type="ECO:0000259" key="3">
    <source>
        <dbReference type="Pfam" id="PF17766"/>
    </source>
</evidence>
<gene>
    <name evidence="4" type="ORF">ARALYDRAFT_665819</name>
</gene>
<evidence type="ECO:0000313" key="5">
    <source>
        <dbReference type="Proteomes" id="UP000008694"/>
    </source>
</evidence>
<dbReference type="AlphaFoldDB" id="D7LT15"/>
<feature type="domain" description="Subtilisin-like protease fibronectin type-III" evidence="3">
    <location>
        <begin position="37"/>
        <end position="126"/>
    </location>
</feature>
<evidence type="ECO:0000313" key="4">
    <source>
        <dbReference type="EMBL" id="EFH52271.1"/>
    </source>
</evidence>
<evidence type="ECO:0000256" key="2">
    <source>
        <dbReference type="ARBA" id="ARBA00022729"/>
    </source>
</evidence>
<dbReference type="STRING" id="81972.D7LT15"/>
<protein>
    <submittedName>
        <fullName evidence="4">Predicted protein</fullName>
    </submittedName>
</protein>
<proteinExistence type="inferred from homology"/>
<dbReference type="EMBL" id="GL348717">
    <property type="protein sequence ID" value="EFH52271.1"/>
    <property type="molecule type" value="Genomic_DNA"/>
</dbReference>
<dbReference type="InterPro" id="IPR041469">
    <property type="entry name" value="Subtilisin-like_FN3"/>
</dbReference>
<dbReference type="InterPro" id="IPR045051">
    <property type="entry name" value="SBT"/>
</dbReference>
<evidence type="ECO:0000256" key="1">
    <source>
        <dbReference type="ARBA" id="ARBA00011073"/>
    </source>
</evidence>
<sequence length="268" mass="29509">MDYLHFLCASNYTSSQIKIITRIEFSCDRSKEYRISELNYPSFAVTINRGGGGAYTYTRIVTSVGGAGTYTVKVMSDVKAVNISVEPAVLDFNNVNEKRSYSVIFTVNPSMPSGTNSFGSIEWSDGFNDDNSVVSLHPATMEKLQLFRDDTILFKVWFAFLRLDSELNYPSFAVTINRGGGGAYTYTRIVTSVGGAGTYTVKVMSDVKAVNISVEPAVLDFNNVNEKRSYSVIFTVNPSMPSGTNSFGSIEWSDGKHLVRSPVALTWT</sequence>
<dbReference type="Proteomes" id="UP000008694">
    <property type="component" value="Unassembled WGS sequence"/>
</dbReference>
<keyword evidence="5" id="KW-1185">Reference proteome</keyword>
<comment type="similarity">
    <text evidence="1">Belongs to the peptidase S8 family.</text>
</comment>
<dbReference type="eggNOG" id="ENOG502QUSV">
    <property type="taxonomic scope" value="Eukaryota"/>
</dbReference>